<evidence type="ECO:0000256" key="1">
    <source>
        <dbReference type="ARBA" id="ARBA00023157"/>
    </source>
</evidence>
<feature type="domain" description="Thioredoxin" evidence="3">
    <location>
        <begin position="1"/>
        <end position="97"/>
    </location>
</feature>
<feature type="region of interest" description="Disordered" evidence="2">
    <location>
        <begin position="105"/>
        <end position="124"/>
    </location>
</feature>
<evidence type="ECO:0000256" key="2">
    <source>
        <dbReference type="SAM" id="MobiDB-lite"/>
    </source>
</evidence>
<dbReference type="InterPro" id="IPR017937">
    <property type="entry name" value="Thioredoxin_CS"/>
</dbReference>
<evidence type="ECO:0000313" key="4">
    <source>
        <dbReference type="EMBL" id="CAD9942896.1"/>
    </source>
</evidence>
<dbReference type="PROSITE" id="PS00194">
    <property type="entry name" value="THIOREDOXIN_1"/>
    <property type="match status" value="1"/>
</dbReference>
<sequence>MDEHGDKLVVIDFYSTNCPPCEKIAPLVLELSSLTEFAAAVVFVKVNVDTNPDTAQHFQVTGWPTFLFIKQGEVQTEIVGGTLAEATLYDWIRLLMPKATTTSTVKEVLDDDSPNTNEADDETM</sequence>
<dbReference type="SUPFAM" id="SSF52833">
    <property type="entry name" value="Thioredoxin-like"/>
    <property type="match status" value="1"/>
</dbReference>
<proteinExistence type="predicted"/>
<dbReference type="PANTHER" id="PTHR46115">
    <property type="entry name" value="THIOREDOXIN-LIKE PROTEIN 1"/>
    <property type="match status" value="1"/>
</dbReference>
<dbReference type="InterPro" id="IPR036249">
    <property type="entry name" value="Thioredoxin-like_sf"/>
</dbReference>
<accession>A0A7S2Y1Z4</accession>
<dbReference type="CDD" id="cd02947">
    <property type="entry name" value="TRX_family"/>
    <property type="match status" value="1"/>
</dbReference>
<dbReference type="Gene3D" id="3.40.30.10">
    <property type="entry name" value="Glutaredoxin"/>
    <property type="match status" value="1"/>
</dbReference>
<gene>
    <name evidence="4" type="ORF">APAL1065_LOCUS1637</name>
</gene>
<dbReference type="InterPro" id="IPR013766">
    <property type="entry name" value="Thioredoxin_domain"/>
</dbReference>
<keyword evidence="1" id="KW-1015">Disulfide bond</keyword>
<organism evidence="4">
    <name type="scientific">Entomoneis paludosa</name>
    <dbReference type="NCBI Taxonomy" id="265537"/>
    <lineage>
        <taxon>Eukaryota</taxon>
        <taxon>Sar</taxon>
        <taxon>Stramenopiles</taxon>
        <taxon>Ochrophyta</taxon>
        <taxon>Bacillariophyta</taxon>
        <taxon>Bacillariophyceae</taxon>
        <taxon>Bacillariophycidae</taxon>
        <taxon>Entomoneidaceae</taxon>
        <taxon>Entomoneis</taxon>
    </lineage>
</organism>
<evidence type="ECO:0000259" key="3">
    <source>
        <dbReference type="PROSITE" id="PS51352"/>
    </source>
</evidence>
<reference evidence="4" key="1">
    <citation type="submission" date="2021-01" db="EMBL/GenBank/DDBJ databases">
        <authorList>
            <person name="Corre E."/>
            <person name="Pelletier E."/>
            <person name="Niang G."/>
            <person name="Scheremetjew M."/>
            <person name="Finn R."/>
            <person name="Kale V."/>
            <person name="Holt S."/>
            <person name="Cochrane G."/>
            <person name="Meng A."/>
            <person name="Brown T."/>
            <person name="Cohen L."/>
        </authorList>
    </citation>
    <scope>NUCLEOTIDE SEQUENCE</scope>
    <source>
        <strain evidence="4">CCMP125</strain>
    </source>
</reference>
<dbReference type="EMBL" id="HBHT01002449">
    <property type="protein sequence ID" value="CAD9942896.1"/>
    <property type="molecule type" value="Transcribed_RNA"/>
</dbReference>
<name>A0A7S2Y1Z4_9STRA</name>
<dbReference type="Pfam" id="PF00085">
    <property type="entry name" value="Thioredoxin"/>
    <property type="match status" value="1"/>
</dbReference>
<feature type="compositionally biased region" description="Acidic residues" evidence="2">
    <location>
        <begin position="109"/>
        <end position="124"/>
    </location>
</feature>
<protein>
    <recommendedName>
        <fullName evidence="3">Thioredoxin domain-containing protein</fullName>
    </recommendedName>
</protein>
<dbReference type="PROSITE" id="PS51352">
    <property type="entry name" value="THIOREDOXIN_2"/>
    <property type="match status" value="1"/>
</dbReference>
<dbReference type="AlphaFoldDB" id="A0A7S2Y1Z4"/>